<feature type="region of interest" description="Disordered" evidence="1">
    <location>
        <begin position="1"/>
        <end position="61"/>
    </location>
</feature>
<protein>
    <submittedName>
        <fullName evidence="2">Uncharacterized protein</fullName>
    </submittedName>
</protein>
<organism evidence="2 3">
    <name type="scientific">Staurois parvus</name>
    <dbReference type="NCBI Taxonomy" id="386267"/>
    <lineage>
        <taxon>Eukaryota</taxon>
        <taxon>Metazoa</taxon>
        <taxon>Chordata</taxon>
        <taxon>Craniata</taxon>
        <taxon>Vertebrata</taxon>
        <taxon>Euteleostomi</taxon>
        <taxon>Amphibia</taxon>
        <taxon>Batrachia</taxon>
        <taxon>Anura</taxon>
        <taxon>Neobatrachia</taxon>
        <taxon>Ranoidea</taxon>
        <taxon>Ranidae</taxon>
        <taxon>Staurois</taxon>
    </lineage>
</organism>
<evidence type="ECO:0000313" key="2">
    <source>
        <dbReference type="EMBL" id="CAI9543035.1"/>
    </source>
</evidence>
<accession>A0ABN9B632</accession>
<feature type="compositionally biased region" description="Basic residues" evidence="1">
    <location>
        <begin position="1"/>
        <end position="12"/>
    </location>
</feature>
<feature type="non-terminal residue" evidence="2">
    <location>
        <position position="61"/>
    </location>
</feature>
<keyword evidence="3" id="KW-1185">Reference proteome</keyword>
<proteinExistence type="predicted"/>
<evidence type="ECO:0000313" key="3">
    <source>
        <dbReference type="Proteomes" id="UP001162483"/>
    </source>
</evidence>
<comment type="caution">
    <text evidence="2">The sequence shown here is derived from an EMBL/GenBank/DDBJ whole genome shotgun (WGS) entry which is preliminary data.</text>
</comment>
<gene>
    <name evidence="2" type="ORF">SPARVUS_LOCUS2213992</name>
</gene>
<sequence>MVIHRVKGRVKSRQVQGEQGVKSRQVRGEQGVKFRQGKIQPGRFTGTSEDSSTVQGFQTAQ</sequence>
<reference evidence="2" key="1">
    <citation type="submission" date="2023-05" db="EMBL/GenBank/DDBJ databases">
        <authorList>
            <person name="Stuckert A."/>
        </authorList>
    </citation>
    <scope>NUCLEOTIDE SEQUENCE</scope>
</reference>
<name>A0ABN9B632_9NEOB</name>
<evidence type="ECO:0000256" key="1">
    <source>
        <dbReference type="SAM" id="MobiDB-lite"/>
    </source>
</evidence>
<dbReference type="Proteomes" id="UP001162483">
    <property type="component" value="Unassembled WGS sequence"/>
</dbReference>
<dbReference type="EMBL" id="CATNWA010002497">
    <property type="protein sequence ID" value="CAI9543035.1"/>
    <property type="molecule type" value="Genomic_DNA"/>
</dbReference>
<feature type="compositionally biased region" description="Polar residues" evidence="1">
    <location>
        <begin position="45"/>
        <end position="61"/>
    </location>
</feature>